<organism evidence="1 2">
    <name type="scientific">Mollisia scopiformis</name>
    <name type="common">Conifer needle endophyte fungus</name>
    <name type="synonym">Phialocephala scopiformis</name>
    <dbReference type="NCBI Taxonomy" id="149040"/>
    <lineage>
        <taxon>Eukaryota</taxon>
        <taxon>Fungi</taxon>
        <taxon>Dikarya</taxon>
        <taxon>Ascomycota</taxon>
        <taxon>Pezizomycotina</taxon>
        <taxon>Leotiomycetes</taxon>
        <taxon>Helotiales</taxon>
        <taxon>Mollisiaceae</taxon>
        <taxon>Mollisia</taxon>
    </lineage>
</organism>
<dbReference type="GeneID" id="28824050"/>
<dbReference type="Proteomes" id="UP000070700">
    <property type="component" value="Unassembled WGS sequence"/>
</dbReference>
<name>A0A194XL86_MOLSC</name>
<dbReference type="AlphaFoldDB" id="A0A194XL86"/>
<dbReference type="InParanoid" id="A0A194XL86"/>
<dbReference type="KEGG" id="psco:LY89DRAFT_681570"/>
<sequence length="223" mass="24582">MAAQGQKFSFMRTINNAVPNFARDDPNDVDLKPAQADALLTYQLALPHPRYLGENAFLVAGLVGSESLSKKVYRALVKHKIISPYPGVEKERKGSVSSMLSFGNDRASSSIEAGSGVGGEQMTVNTAGIGKRFASQLAVISVHAQRKLVGMLFFWEEECMRWKLLDEEEKEILRAVEQEGNENRDLNVALEAVEMKKKMLPSKRAEAVANVSEGQGHTLPRYS</sequence>
<protein>
    <submittedName>
        <fullName evidence="1">Uncharacterized protein</fullName>
    </submittedName>
</protein>
<gene>
    <name evidence="1" type="ORF">LY89DRAFT_681570</name>
</gene>
<keyword evidence="2" id="KW-1185">Reference proteome</keyword>
<dbReference type="RefSeq" id="XP_018075293.1">
    <property type="nucleotide sequence ID" value="XM_018214324.1"/>
</dbReference>
<evidence type="ECO:0000313" key="1">
    <source>
        <dbReference type="EMBL" id="KUJ20938.1"/>
    </source>
</evidence>
<dbReference type="OrthoDB" id="5244524at2759"/>
<evidence type="ECO:0000313" key="2">
    <source>
        <dbReference type="Proteomes" id="UP000070700"/>
    </source>
</evidence>
<reference evidence="1 2" key="1">
    <citation type="submission" date="2015-10" db="EMBL/GenBank/DDBJ databases">
        <title>Full genome of DAOMC 229536 Phialocephala scopiformis, a fungal endophyte of spruce producing the potent anti-insectan compound rugulosin.</title>
        <authorList>
            <consortium name="DOE Joint Genome Institute"/>
            <person name="Walker A.K."/>
            <person name="Frasz S.L."/>
            <person name="Seifert K.A."/>
            <person name="Miller J.D."/>
            <person name="Mondo S.J."/>
            <person name="Labutti K."/>
            <person name="Lipzen A."/>
            <person name="Dockter R."/>
            <person name="Kennedy M."/>
            <person name="Grigoriev I.V."/>
            <person name="Spatafora J.W."/>
        </authorList>
    </citation>
    <scope>NUCLEOTIDE SEQUENCE [LARGE SCALE GENOMIC DNA]</scope>
    <source>
        <strain evidence="1 2">CBS 120377</strain>
    </source>
</reference>
<dbReference type="EMBL" id="KQ947408">
    <property type="protein sequence ID" value="KUJ20938.1"/>
    <property type="molecule type" value="Genomic_DNA"/>
</dbReference>
<proteinExistence type="predicted"/>
<accession>A0A194XL86</accession>